<gene>
    <name evidence="2" type="ORF">N7530_003285</name>
</gene>
<protein>
    <recommendedName>
        <fullName evidence="4">CipC1 protein, concanamycin induced protein C</fullName>
    </recommendedName>
</protein>
<name>A0A9W9WW41_9EURO</name>
<dbReference type="OrthoDB" id="9895617at2759"/>
<sequence length="106" mass="11835">MGWFGDDSDQAQAYNTYNDQPEHDPSIIHELLAGAASYEAAKAYENHVTKNGHPDSHAKAKEILTALAGAFVDRVVETRGLDFVDVEKAKYLANQQVHDAYDDQWK</sequence>
<evidence type="ECO:0008006" key="4">
    <source>
        <dbReference type="Google" id="ProtNLM"/>
    </source>
</evidence>
<dbReference type="EMBL" id="JAPWDO010000003">
    <property type="protein sequence ID" value="KAJ5477776.1"/>
    <property type="molecule type" value="Genomic_DNA"/>
</dbReference>
<evidence type="ECO:0000313" key="3">
    <source>
        <dbReference type="Proteomes" id="UP001147760"/>
    </source>
</evidence>
<proteinExistence type="predicted"/>
<dbReference type="Proteomes" id="UP001147760">
    <property type="component" value="Unassembled WGS sequence"/>
</dbReference>
<feature type="region of interest" description="Disordered" evidence="1">
    <location>
        <begin position="1"/>
        <end position="22"/>
    </location>
</feature>
<dbReference type="PANTHER" id="PTHR37450:SF1">
    <property type="entry name" value="CIPC PROTEIN"/>
    <property type="match status" value="1"/>
</dbReference>
<dbReference type="AlphaFoldDB" id="A0A9W9WW41"/>
<feature type="compositionally biased region" description="Polar residues" evidence="1">
    <location>
        <begin position="10"/>
        <end position="19"/>
    </location>
</feature>
<organism evidence="2 3">
    <name type="scientific">Penicillium desertorum</name>
    <dbReference type="NCBI Taxonomy" id="1303715"/>
    <lineage>
        <taxon>Eukaryota</taxon>
        <taxon>Fungi</taxon>
        <taxon>Dikarya</taxon>
        <taxon>Ascomycota</taxon>
        <taxon>Pezizomycotina</taxon>
        <taxon>Eurotiomycetes</taxon>
        <taxon>Eurotiomycetidae</taxon>
        <taxon>Eurotiales</taxon>
        <taxon>Aspergillaceae</taxon>
        <taxon>Penicillium</taxon>
    </lineage>
</organism>
<dbReference type="Pfam" id="PF12585">
    <property type="entry name" value="DUF3759"/>
    <property type="match status" value="1"/>
</dbReference>
<reference evidence="2" key="2">
    <citation type="journal article" date="2023" name="IMA Fungus">
        <title>Comparative genomic study of the Penicillium genus elucidates a diverse pangenome and 15 lateral gene transfer events.</title>
        <authorList>
            <person name="Petersen C."/>
            <person name="Sorensen T."/>
            <person name="Nielsen M.R."/>
            <person name="Sondergaard T.E."/>
            <person name="Sorensen J.L."/>
            <person name="Fitzpatrick D.A."/>
            <person name="Frisvad J.C."/>
            <person name="Nielsen K.L."/>
        </authorList>
    </citation>
    <scope>NUCLEOTIDE SEQUENCE</scope>
    <source>
        <strain evidence="2">IBT 17660</strain>
    </source>
</reference>
<accession>A0A9W9WW41</accession>
<reference evidence="2" key="1">
    <citation type="submission" date="2022-12" db="EMBL/GenBank/DDBJ databases">
        <authorList>
            <person name="Petersen C."/>
        </authorList>
    </citation>
    <scope>NUCLEOTIDE SEQUENCE</scope>
    <source>
        <strain evidence="2">IBT 17660</strain>
    </source>
</reference>
<keyword evidence="3" id="KW-1185">Reference proteome</keyword>
<evidence type="ECO:0000313" key="2">
    <source>
        <dbReference type="EMBL" id="KAJ5477776.1"/>
    </source>
</evidence>
<dbReference type="PANTHER" id="PTHR37450">
    <property type="entry name" value="CIPC PROTEIN"/>
    <property type="match status" value="1"/>
</dbReference>
<dbReference type="InterPro" id="IPR022234">
    <property type="entry name" value="DUF3759"/>
</dbReference>
<comment type="caution">
    <text evidence="2">The sequence shown here is derived from an EMBL/GenBank/DDBJ whole genome shotgun (WGS) entry which is preliminary data.</text>
</comment>
<evidence type="ECO:0000256" key="1">
    <source>
        <dbReference type="SAM" id="MobiDB-lite"/>
    </source>
</evidence>